<dbReference type="Pfam" id="PF00072">
    <property type="entry name" value="Response_reg"/>
    <property type="match status" value="1"/>
</dbReference>
<dbReference type="SMART" id="SM00448">
    <property type="entry name" value="REC"/>
    <property type="match status" value="1"/>
</dbReference>
<dbReference type="InterPro" id="IPR050595">
    <property type="entry name" value="Bact_response_regulator"/>
</dbReference>
<dbReference type="STRING" id="1121416.SAMN02745220_01585"/>
<evidence type="ECO:0000256" key="4">
    <source>
        <dbReference type="ARBA" id="ARBA00023125"/>
    </source>
</evidence>
<keyword evidence="5" id="KW-0804">Transcription</keyword>
<dbReference type="Gene3D" id="3.40.50.2300">
    <property type="match status" value="1"/>
</dbReference>
<keyword evidence="9" id="KW-1185">Reference proteome</keyword>
<evidence type="ECO:0000313" key="9">
    <source>
        <dbReference type="Proteomes" id="UP000184603"/>
    </source>
</evidence>
<name>A0A1M7Y3F5_9BACT</name>
<dbReference type="GO" id="GO:0003677">
    <property type="term" value="F:DNA binding"/>
    <property type="evidence" value="ECO:0007669"/>
    <property type="project" value="UniProtKB-KW"/>
</dbReference>
<evidence type="ECO:0000256" key="6">
    <source>
        <dbReference type="PROSITE-ProRule" id="PRU00169"/>
    </source>
</evidence>
<dbReference type="RefSeq" id="WP_073612914.1">
    <property type="nucleotide sequence ID" value="NZ_FRFE01000006.1"/>
</dbReference>
<proteinExistence type="predicted"/>
<dbReference type="SUPFAM" id="SSF52172">
    <property type="entry name" value="CheY-like"/>
    <property type="match status" value="1"/>
</dbReference>
<dbReference type="GO" id="GO:0000160">
    <property type="term" value="P:phosphorelay signal transduction system"/>
    <property type="evidence" value="ECO:0007669"/>
    <property type="project" value="UniProtKB-KW"/>
</dbReference>
<dbReference type="Proteomes" id="UP000184603">
    <property type="component" value="Unassembled WGS sequence"/>
</dbReference>
<protein>
    <submittedName>
        <fullName evidence="8">Two-component system, OmpR family, alkaline phosphatase synthesis response regulator PhoP</fullName>
    </submittedName>
</protein>
<evidence type="ECO:0000256" key="1">
    <source>
        <dbReference type="ARBA" id="ARBA00022553"/>
    </source>
</evidence>
<dbReference type="PANTHER" id="PTHR44591:SF3">
    <property type="entry name" value="RESPONSE REGULATORY DOMAIN-CONTAINING PROTEIN"/>
    <property type="match status" value="1"/>
</dbReference>
<evidence type="ECO:0000256" key="2">
    <source>
        <dbReference type="ARBA" id="ARBA00023012"/>
    </source>
</evidence>
<gene>
    <name evidence="8" type="ORF">SAMN02745220_01585</name>
</gene>
<dbReference type="OrthoDB" id="9786548at2"/>
<evidence type="ECO:0000259" key="7">
    <source>
        <dbReference type="PROSITE" id="PS50110"/>
    </source>
</evidence>
<sequence length="128" mass="14351">MAEKKNVLLVDDDPDFVEAVKVIVESGGYDVRVAFDGKEGLEMVKEKKPDLIVLDVMMPVMDGHAACAALKKNPETREIPIILLTAVADRVTTSKYSHRDMLESEAEDYMPKPVDPPELLSLIRRWLV</sequence>
<dbReference type="AlphaFoldDB" id="A0A1M7Y3F5"/>
<dbReference type="EMBL" id="FRFE01000006">
    <property type="protein sequence ID" value="SHO46660.1"/>
    <property type="molecule type" value="Genomic_DNA"/>
</dbReference>
<dbReference type="InterPro" id="IPR011006">
    <property type="entry name" value="CheY-like_superfamily"/>
</dbReference>
<keyword evidence="4" id="KW-0238">DNA-binding</keyword>
<evidence type="ECO:0000313" key="8">
    <source>
        <dbReference type="EMBL" id="SHO46660.1"/>
    </source>
</evidence>
<feature type="modified residue" description="4-aspartylphosphate" evidence="6">
    <location>
        <position position="55"/>
    </location>
</feature>
<dbReference type="FunFam" id="3.40.50.2300:FF:000001">
    <property type="entry name" value="DNA-binding response regulator PhoB"/>
    <property type="match status" value="1"/>
</dbReference>
<dbReference type="InterPro" id="IPR001789">
    <property type="entry name" value="Sig_transdc_resp-reg_receiver"/>
</dbReference>
<keyword evidence="3" id="KW-0805">Transcription regulation</keyword>
<keyword evidence="2" id="KW-0902">Two-component regulatory system</keyword>
<organism evidence="8 9">
    <name type="scientific">Desulfopila aestuarii DSM 18488</name>
    <dbReference type="NCBI Taxonomy" id="1121416"/>
    <lineage>
        <taxon>Bacteria</taxon>
        <taxon>Pseudomonadati</taxon>
        <taxon>Thermodesulfobacteriota</taxon>
        <taxon>Desulfobulbia</taxon>
        <taxon>Desulfobulbales</taxon>
        <taxon>Desulfocapsaceae</taxon>
        <taxon>Desulfopila</taxon>
    </lineage>
</organism>
<keyword evidence="1 6" id="KW-0597">Phosphoprotein</keyword>
<accession>A0A1M7Y3F5</accession>
<reference evidence="8 9" key="1">
    <citation type="submission" date="2016-12" db="EMBL/GenBank/DDBJ databases">
        <authorList>
            <person name="Song W.-J."/>
            <person name="Kurnit D.M."/>
        </authorList>
    </citation>
    <scope>NUCLEOTIDE SEQUENCE [LARGE SCALE GENOMIC DNA]</scope>
    <source>
        <strain evidence="8 9">DSM 18488</strain>
    </source>
</reference>
<evidence type="ECO:0000256" key="5">
    <source>
        <dbReference type="ARBA" id="ARBA00023163"/>
    </source>
</evidence>
<dbReference type="PANTHER" id="PTHR44591">
    <property type="entry name" value="STRESS RESPONSE REGULATOR PROTEIN 1"/>
    <property type="match status" value="1"/>
</dbReference>
<feature type="domain" description="Response regulatory" evidence="7">
    <location>
        <begin position="6"/>
        <end position="127"/>
    </location>
</feature>
<dbReference type="PROSITE" id="PS50110">
    <property type="entry name" value="RESPONSE_REGULATORY"/>
    <property type="match status" value="1"/>
</dbReference>
<evidence type="ECO:0000256" key="3">
    <source>
        <dbReference type="ARBA" id="ARBA00023015"/>
    </source>
</evidence>